<dbReference type="InterPro" id="IPR019832">
    <property type="entry name" value="Mn/Fe_SOD_C"/>
</dbReference>
<dbReference type="Pfam" id="PF00081">
    <property type="entry name" value="Sod_Fe_N"/>
    <property type="match status" value="1"/>
</dbReference>
<dbReference type="FunFam" id="3.55.40.20:FF:000001">
    <property type="entry name" value="Superoxide dismutase"/>
    <property type="match status" value="1"/>
</dbReference>
<organism evidence="8 9">
    <name type="scientific">Microcystis aeruginosa NIES-298</name>
    <dbReference type="NCBI Taxonomy" id="449468"/>
    <lineage>
        <taxon>Bacteria</taxon>
        <taxon>Bacillati</taxon>
        <taxon>Cyanobacteriota</taxon>
        <taxon>Cyanophyceae</taxon>
        <taxon>Oscillatoriophycideae</taxon>
        <taxon>Chroococcales</taxon>
        <taxon>Microcystaceae</taxon>
        <taxon>Microcystis</taxon>
    </lineage>
</organism>
<evidence type="ECO:0000256" key="1">
    <source>
        <dbReference type="ARBA" id="ARBA00008714"/>
    </source>
</evidence>
<dbReference type="GO" id="GO:0004784">
    <property type="term" value="F:superoxide dismutase activity"/>
    <property type="evidence" value="ECO:0007669"/>
    <property type="project" value="UniProtKB-EC"/>
</dbReference>
<reference evidence="9" key="1">
    <citation type="submission" date="2017-12" db="EMBL/GenBank/DDBJ databases">
        <title>Improved Draft Genome Sequence of Microcystis aeruginosa NIES-298, a Microcystin-Producing Cyanobacterium from Lake Kasumigaura, Japan.</title>
        <authorList>
            <person name="Yamaguchi H."/>
            <person name="Suzuki S."/>
            <person name="Kawachi M."/>
        </authorList>
    </citation>
    <scope>NUCLEOTIDE SEQUENCE [LARGE SCALE GENOMIC DNA]</scope>
    <source>
        <strain evidence="9">NIES-298</strain>
    </source>
</reference>
<dbReference type="Gene3D" id="3.55.40.20">
    <property type="entry name" value="Iron/manganese superoxide dismutase, C-terminal domain"/>
    <property type="match status" value="1"/>
</dbReference>
<sequence length="233" mass="25878">MITDQVSFGAMIKDVKFYQHYLKQALKRGYKEQQMAYTLPPLPYDYTALEPCITKSTLEFHHDKHHAAYVNNYNGLVKDTELDALSLEEVIVKVAGDASKAGVFNNAAQAWNHSFYWDCMKPAGGGAPTGALAAKINADFGSFEKFVEAFKTAGATQFGSGWAWLVLDNGTLKVTKTGNADNPLTAGQVPLLTMDVWEHAYYLDYQNRRPDYISDFLTKLVNWDFVAANLAAA</sequence>
<comment type="function">
    <text evidence="7">Destroys radicals which are normally produced within the cells and which are toxic to biological systems.</text>
</comment>
<proteinExistence type="inferred from homology"/>
<dbReference type="Proteomes" id="UP000236321">
    <property type="component" value="Unassembled WGS sequence"/>
</dbReference>
<evidence type="ECO:0000256" key="7">
    <source>
        <dbReference type="RuleBase" id="RU000414"/>
    </source>
</evidence>
<dbReference type="Pfam" id="PF02777">
    <property type="entry name" value="Sod_Fe_C"/>
    <property type="match status" value="1"/>
</dbReference>
<accession>A0A2H6BTA7</accession>
<evidence type="ECO:0000256" key="3">
    <source>
        <dbReference type="ARBA" id="ARBA00022723"/>
    </source>
</evidence>
<protein>
    <recommendedName>
        <fullName evidence="7">Superoxide dismutase</fullName>
        <ecNumber evidence="7">1.15.1.1</ecNumber>
    </recommendedName>
</protein>
<keyword evidence="4 7" id="KW-0560">Oxidoreductase</keyword>
<dbReference type="InterPro" id="IPR001189">
    <property type="entry name" value="Mn/Fe_SOD"/>
</dbReference>
<dbReference type="PRINTS" id="PR01703">
    <property type="entry name" value="MNSODISMTASE"/>
</dbReference>
<dbReference type="PANTHER" id="PTHR42769:SF3">
    <property type="entry name" value="SUPEROXIDE DISMUTASE [FE] 2, CHLOROPLASTIC"/>
    <property type="match status" value="1"/>
</dbReference>
<dbReference type="SUPFAM" id="SSF46609">
    <property type="entry name" value="Fe,Mn superoxide dismutase (SOD), N-terminal domain"/>
    <property type="match status" value="1"/>
</dbReference>
<keyword evidence="3 7" id="KW-0479">Metal-binding</keyword>
<comment type="catalytic activity">
    <reaction evidence="6 7">
        <text>2 superoxide + 2 H(+) = H2O2 + O2</text>
        <dbReference type="Rhea" id="RHEA:20696"/>
        <dbReference type="ChEBI" id="CHEBI:15378"/>
        <dbReference type="ChEBI" id="CHEBI:15379"/>
        <dbReference type="ChEBI" id="CHEBI:16240"/>
        <dbReference type="ChEBI" id="CHEBI:18421"/>
        <dbReference type="EC" id="1.15.1.1"/>
    </reaction>
</comment>
<evidence type="ECO:0000256" key="4">
    <source>
        <dbReference type="ARBA" id="ARBA00023002"/>
    </source>
</evidence>
<dbReference type="InterPro" id="IPR019833">
    <property type="entry name" value="Mn/Fe_SOD_BS"/>
</dbReference>
<evidence type="ECO:0000256" key="6">
    <source>
        <dbReference type="ARBA" id="ARBA00049204"/>
    </source>
</evidence>
<dbReference type="EMBL" id="BEYQ01000007">
    <property type="protein sequence ID" value="GBD53406.1"/>
    <property type="molecule type" value="Genomic_DNA"/>
</dbReference>
<keyword evidence="5" id="KW-0408">Iron</keyword>
<gene>
    <name evidence="8" type="primary">sodB</name>
    <name evidence="8" type="ORF">BGM30_24990</name>
</gene>
<name>A0A2H6BTA7_MICAE</name>
<evidence type="ECO:0000256" key="2">
    <source>
        <dbReference type="ARBA" id="ARBA00011738"/>
    </source>
</evidence>
<dbReference type="PROSITE" id="PS00088">
    <property type="entry name" value="SOD_MN"/>
    <property type="match status" value="1"/>
</dbReference>
<dbReference type="InterPro" id="IPR036324">
    <property type="entry name" value="Mn/Fe_SOD_N_sf"/>
</dbReference>
<dbReference type="InterPro" id="IPR036314">
    <property type="entry name" value="SOD_C_sf"/>
</dbReference>
<comment type="caution">
    <text evidence="8">The sequence shown here is derived from an EMBL/GenBank/DDBJ whole genome shotgun (WGS) entry which is preliminary data.</text>
</comment>
<dbReference type="AlphaFoldDB" id="A0A2H6BTA7"/>
<evidence type="ECO:0000256" key="5">
    <source>
        <dbReference type="ARBA" id="ARBA00023004"/>
    </source>
</evidence>
<dbReference type="InterPro" id="IPR019831">
    <property type="entry name" value="Mn/Fe_SOD_N"/>
</dbReference>
<comment type="similarity">
    <text evidence="1 7">Belongs to the iron/manganese superoxide dismutase family.</text>
</comment>
<dbReference type="Gene3D" id="1.10.287.990">
    <property type="entry name" value="Fe,Mn superoxide dismutase (SOD) domain"/>
    <property type="match status" value="1"/>
</dbReference>
<dbReference type="GO" id="GO:0005737">
    <property type="term" value="C:cytoplasm"/>
    <property type="evidence" value="ECO:0007669"/>
    <property type="project" value="UniProtKB-ARBA"/>
</dbReference>
<comment type="subunit">
    <text evidence="2">Homodimer.</text>
</comment>
<dbReference type="SUPFAM" id="SSF54719">
    <property type="entry name" value="Fe,Mn superoxide dismutase (SOD), C-terminal domain"/>
    <property type="match status" value="1"/>
</dbReference>
<dbReference type="PANTHER" id="PTHR42769">
    <property type="entry name" value="SUPEROXIDE DISMUTASE"/>
    <property type="match status" value="1"/>
</dbReference>
<dbReference type="PIRSF" id="PIRSF000349">
    <property type="entry name" value="SODismutase"/>
    <property type="match status" value="1"/>
</dbReference>
<evidence type="ECO:0000313" key="9">
    <source>
        <dbReference type="Proteomes" id="UP000236321"/>
    </source>
</evidence>
<dbReference type="FunFam" id="1.10.287.990:FF:000002">
    <property type="entry name" value="Superoxide dismutase"/>
    <property type="match status" value="1"/>
</dbReference>
<evidence type="ECO:0000313" key="8">
    <source>
        <dbReference type="EMBL" id="GBD53406.1"/>
    </source>
</evidence>
<dbReference type="EC" id="1.15.1.1" evidence="7"/>
<dbReference type="GO" id="GO:0046872">
    <property type="term" value="F:metal ion binding"/>
    <property type="evidence" value="ECO:0007669"/>
    <property type="project" value="UniProtKB-KW"/>
</dbReference>